<protein>
    <submittedName>
        <fullName evidence="2">Uncharacterized protein</fullName>
    </submittedName>
</protein>
<dbReference type="AlphaFoldDB" id="A0A318S806"/>
<keyword evidence="3" id="KW-1185">Reference proteome</keyword>
<reference evidence="2 3" key="1">
    <citation type="submission" date="2018-06" db="EMBL/GenBank/DDBJ databases">
        <title>Genomic Encyclopedia of Type Strains, Phase IV (KMG-IV): sequencing the most valuable type-strain genomes for metagenomic binning, comparative biology and taxonomic classification.</title>
        <authorList>
            <person name="Goeker M."/>
        </authorList>
    </citation>
    <scope>NUCLEOTIDE SEQUENCE [LARGE SCALE GENOMIC DNA]</scope>
    <source>
        <strain evidence="2 3">DSM 18048</strain>
    </source>
</reference>
<evidence type="ECO:0000256" key="1">
    <source>
        <dbReference type="SAM" id="SignalP"/>
    </source>
</evidence>
<name>A0A318S806_9DEIO</name>
<sequence length="361" mass="38556">MKRLALACSLLLCVTQAAPKTPSLPPEPNVVLRGTLAQLAAGRLDGALANFSRDFASPAWRTTLTALKGLRINSLEPYRPTFWTPLEREYKITYDVPQGTLVLKNRAFVLLAFDAGAWRVTSWDKTPPPRVTLVPNRLVPNTGAVVKGVGFAPNAALDVSLDVNGDSVPLGKTKADAAGRLSWSFRVPSRAGSVLLLGAKARVQIASGDARVGRDVDFTRTFTARELTETYVANDLTFRYPSAYRATRDDDRFTVADSKGRAVLSGLVLRRLPATDGLSLADYAAQLGNLYGDRVGSAIDGITVRPIVGGGTPSFTVRFTDGNTGVLTTCPDGSTWALWRGDAAYAALQDGVANSTVLSCP</sequence>
<keyword evidence="1" id="KW-0732">Signal</keyword>
<feature type="chain" id="PRO_5016375661" evidence="1">
    <location>
        <begin position="18"/>
        <end position="361"/>
    </location>
</feature>
<proteinExistence type="predicted"/>
<dbReference type="EMBL" id="QJSX01000015">
    <property type="protein sequence ID" value="PYE51161.1"/>
    <property type="molecule type" value="Genomic_DNA"/>
</dbReference>
<dbReference type="RefSeq" id="WP_146237345.1">
    <property type="nucleotide sequence ID" value="NZ_QJSX01000015.1"/>
</dbReference>
<feature type="signal peptide" evidence="1">
    <location>
        <begin position="1"/>
        <end position="17"/>
    </location>
</feature>
<evidence type="ECO:0000313" key="2">
    <source>
        <dbReference type="EMBL" id="PYE51161.1"/>
    </source>
</evidence>
<accession>A0A318S806</accession>
<evidence type="ECO:0000313" key="3">
    <source>
        <dbReference type="Proteomes" id="UP000248326"/>
    </source>
</evidence>
<dbReference type="OrthoDB" id="4828144at2"/>
<dbReference type="Proteomes" id="UP000248326">
    <property type="component" value="Unassembled WGS sequence"/>
</dbReference>
<organism evidence="2 3">
    <name type="scientific">Deinococcus yavapaiensis KR-236</name>
    <dbReference type="NCBI Taxonomy" id="694435"/>
    <lineage>
        <taxon>Bacteria</taxon>
        <taxon>Thermotogati</taxon>
        <taxon>Deinococcota</taxon>
        <taxon>Deinococci</taxon>
        <taxon>Deinococcales</taxon>
        <taxon>Deinococcaceae</taxon>
        <taxon>Deinococcus</taxon>
    </lineage>
</organism>
<comment type="caution">
    <text evidence="2">The sequence shown here is derived from an EMBL/GenBank/DDBJ whole genome shotgun (WGS) entry which is preliminary data.</text>
</comment>
<gene>
    <name evidence="2" type="ORF">DES52_11593</name>
</gene>